<dbReference type="GO" id="GO:0032580">
    <property type="term" value="C:Golgi cisterna membrane"/>
    <property type="evidence" value="ECO:0007669"/>
    <property type="project" value="UniProtKB-SubCell"/>
</dbReference>
<dbReference type="PANTHER" id="PTHR12369">
    <property type="entry name" value="CHONDROITIN SYNTHASE"/>
    <property type="match status" value="1"/>
</dbReference>
<keyword evidence="8" id="KW-0472">Membrane</keyword>
<keyword evidence="3 9" id="KW-0808">Transferase</keyword>
<dbReference type="PANTHER" id="PTHR12369:SF13">
    <property type="entry name" value="HEXOSYLTRANSFERASE"/>
    <property type="match status" value="1"/>
</dbReference>
<dbReference type="InterPro" id="IPR051227">
    <property type="entry name" value="CS_glycosyltransferase"/>
</dbReference>
<evidence type="ECO:0000256" key="1">
    <source>
        <dbReference type="ARBA" id="ARBA00004447"/>
    </source>
</evidence>
<dbReference type="EC" id="2.4.1.-" evidence="9"/>
<keyword evidence="4" id="KW-0812">Transmembrane</keyword>
<sequence length="212" mass="25263">LVETVPMPFVTETTKIYLILPIYRDEQSVALRFLRHANKSLFDKETRDKFELHLAHIVTTKHELSQTQKWFDTLRREVELLRRTRTQLAVIYHTILLPLSTTTRYTQAAYILDFFETKLQTNSLIFITNPYVDIEADFLNRCRLNVIENVQAFFPIAFYQYQPHIIARTYHMTDNSTIDLHKSHGWFNFYAFDHIGMYMSDYLNLKKLSLSN</sequence>
<keyword evidence="7 9" id="KW-0333">Golgi apparatus</keyword>
<dbReference type="Proteomes" id="UP000681720">
    <property type="component" value="Unassembled WGS sequence"/>
</dbReference>
<protein>
    <recommendedName>
        <fullName evidence="9">Hexosyltransferase</fullName>
        <ecNumber evidence="9">2.4.1.-</ecNumber>
    </recommendedName>
</protein>
<evidence type="ECO:0000256" key="3">
    <source>
        <dbReference type="ARBA" id="ARBA00022679"/>
    </source>
</evidence>
<dbReference type="Pfam" id="PF05679">
    <property type="entry name" value="CHGN"/>
    <property type="match status" value="1"/>
</dbReference>
<keyword evidence="5 9" id="KW-0735">Signal-anchor</keyword>
<feature type="non-terminal residue" evidence="11">
    <location>
        <position position="1"/>
    </location>
</feature>
<dbReference type="InterPro" id="IPR008428">
    <property type="entry name" value="Chond_GalNAc"/>
</dbReference>
<evidence type="ECO:0000256" key="9">
    <source>
        <dbReference type="RuleBase" id="RU364016"/>
    </source>
</evidence>
<comment type="similarity">
    <text evidence="2 9">Belongs to the chondroitin N-acetylgalactosaminyltransferase family.</text>
</comment>
<proteinExistence type="inferred from homology"/>
<evidence type="ECO:0000313" key="12">
    <source>
        <dbReference type="Proteomes" id="UP000681720"/>
    </source>
</evidence>
<evidence type="ECO:0000313" key="11">
    <source>
        <dbReference type="EMBL" id="CAF5201593.1"/>
    </source>
</evidence>
<reference evidence="11" key="1">
    <citation type="submission" date="2021-02" db="EMBL/GenBank/DDBJ databases">
        <authorList>
            <person name="Nowell W R."/>
        </authorList>
    </citation>
    <scope>NUCLEOTIDE SEQUENCE</scope>
</reference>
<comment type="caution">
    <text evidence="11">The sequence shown here is derived from an EMBL/GenBank/DDBJ whole genome shotgun (WGS) entry which is preliminary data.</text>
</comment>
<feature type="non-terminal residue" evidence="11">
    <location>
        <position position="212"/>
    </location>
</feature>
<evidence type="ECO:0000313" key="10">
    <source>
        <dbReference type="EMBL" id="CAF5140691.1"/>
    </source>
</evidence>
<gene>
    <name evidence="10" type="ORF">BYL167_LOCUS70118</name>
    <name evidence="11" type="ORF">GIL414_LOCUS76778</name>
</gene>
<comment type="subcellular location">
    <subcellularLocation>
        <location evidence="1 9">Golgi apparatus</location>
        <location evidence="1 9">Golgi stack membrane</location>
        <topology evidence="1 9">Single-pass type II membrane protein</topology>
    </subcellularLocation>
</comment>
<name>A0A8S3IKM4_9BILA</name>
<dbReference type="EMBL" id="CAJOBJ010346110">
    <property type="protein sequence ID" value="CAF5201593.1"/>
    <property type="molecule type" value="Genomic_DNA"/>
</dbReference>
<dbReference type="Proteomes" id="UP000681967">
    <property type="component" value="Unassembled WGS sequence"/>
</dbReference>
<accession>A0A8S3IKM4</accession>
<evidence type="ECO:0000256" key="5">
    <source>
        <dbReference type="ARBA" id="ARBA00022968"/>
    </source>
</evidence>
<keyword evidence="6" id="KW-1133">Transmembrane helix</keyword>
<evidence type="ECO:0000256" key="6">
    <source>
        <dbReference type="ARBA" id="ARBA00022989"/>
    </source>
</evidence>
<dbReference type="GO" id="GO:0047238">
    <property type="term" value="F:glucuronosyl-N-acetylgalactosaminyl-proteoglycan 4-beta-N-acetylgalactosaminyltransferase activity"/>
    <property type="evidence" value="ECO:0007669"/>
    <property type="project" value="TreeGrafter"/>
</dbReference>
<organism evidence="11 12">
    <name type="scientific">Rotaria magnacalcarata</name>
    <dbReference type="NCBI Taxonomy" id="392030"/>
    <lineage>
        <taxon>Eukaryota</taxon>
        <taxon>Metazoa</taxon>
        <taxon>Spiralia</taxon>
        <taxon>Gnathifera</taxon>
        <taxon>Rotifera</taxon>
        <taxon>Eurotatoria</taxon>
        <taxon>Bdelloidea</taxon>
        <taxon>Philodinida</taxon>
        <taxon>Philodinidae</taxon>
        <taxon>Rotaria</taxon>
    </lineage>
</organism>
<evidence type="ECO:0000256" key="8">
    <source>
        <dbReference type="ARBA" id="ARBA00023136"/>
    </source>
</evidence>
<evidence type="ECO:0000256" key="7">
    <source>
        <dbReference type="ARBA" id="ARBA00023034"/>
    </source>
</evidence>
<dbReference type="AlphaFoldDB" id="A0A8S3IKM4"/>
<evidence type="ECO:0000256" key="2">
    <source>
        <dbReference type="ARBA" id="ARBA00009239"/>
    </source>
</evidence>
<dbReference type="EMBL" id="CAJOBH010251976">
    <property type="protein sequence ID" value="CAF5140691.1"/>
    <property type="molecule type" value="Genomic_DNA"/>
</dbReference>
<evidence type="ECO:0000256" key="4">
    <source>
        <dbReference type="ARBA" id="ARBA00022692"/>
    </source>
</evidence>